<proteinExistence type="inferred from homology"/>
<dbReference type="InterPro" id="IPR023374">
    <property type="entry name" value="AttH-like_dom_sf"/>
</dbReference>
<evidence type="ECO:0000313" key="8">
    <source>
        <dbReference type="Proteomes" id="UP001521116"/>
    </source>
</evidence>
<sequence length="675" mass="74364">MLSLCFVALFGLCHGATQTALLPDDPDGFRVVQSGRSPGHSVRIREQNDSVCAAGSPQYTGYLDVGPKHLFFWYFESQNDLANDPMTLWMTGGPGGSSMLGLFEEVGPCLVNEHGNGTYHNPWGWSRNSSLLFVDQPVGVGFSYVDEGHELVQDSQEAAVDMHRFLQLFVSDVFPHKLHAPFHISGESYAVSSAPALAMHIALTSSKGKYVPYLGAQIVQQNKLYPNEPQVRLQSCLVAARIEQYLNTPAVWASLSPPKQIKKFKVFSESVNRAFAQGSDEMTPSSELVAFLLANQVHFLVYQGNLDLACNTAGNLRWAHALPWKGQAEFTSKHLLTWKSVIASTGKNETVGTTKEVYIFTVLDTCWFYVLWLTTIDGEKYHLTINSAINGAGEQGLAVAGFLGLEDLSNFTHSGGRIKESGTASTASLSLQAPSQNLSSPLGSDNYTDMYYSGDYGGISAKLHMQPTGPNLYLGGSGYVTLSPASPSDYLVAPPGYSWYWGNPNLKVDGTITLDGKDVEIDSSNSFGFLERQWGNMQLRNWYLYWVYLSNGVFLHVWINEPTLDGFNVDDISIATVWYPNGVHEVLPVDNTTRAWDTSRSPKTGKLYFNEFQLDLSSRNSSIRVTKPIRDTVLIALADYGPMLNVSEAYVQGEGIWEGKPVKVFGHLEQISTLV</sequence>
<dbReference type="Gene3D" id="3.40.50.1820">
    <property type="entry name" value="alpha/beta hydrolase"/>
    <property type="match status" value="1"/>
</dbReference>
<dbReference type="SUPFAM" id="SSF53474">
    <property type="entry name" value="alpha/beta-Hydrolases"/>
    <property type="match status" value="1"/>
</dbReference>
<keyword evidence="3" id="KW-0645">Protease</keyword>
<feature type="signal peptide" evidence="6">
    <location>
        <begin position="1"/>
        <end position="15"/>
    </location>
</feature>
<keyword evidence="6" id="KW-0732">Signal</keyword>
<comment type="caution">
    <text evidence="7">The sequence shown here is derived from an EMBL/GenBank/DDBJ whole genome shotgun (WGS) entry which is preliminary data.</text>
</comment>
<keyword evidence="4" id="KW-0378">Hydrolase</keyword>
<dbReference type="EMBL" id="JAJVDC020000095">
    <property type="protein sequence ID" value="KAL1625490.1"/>
    <property type="molecule type" value="Genomic_DNA"/>
</dbReference>
<evidence type="ECO:0008006" key="9">
    <source>
        <dbReference type="Google" id="ProtNLM"/>
    </source>
</evidence>
<organism evidence="7 8">
    <name type="scientific">Neofusicoccum ribis</name>
    <dbReference type="NCBI Taxonomy" id="45134"/>
    <lineage>
        <taxon>Eukaryota</taxon>
        <taxon>Fungi</taxon>
        <taxon>Dikarya</taxon>
        <taxon>Ascomycota</taxon>
        <taxon>Pezizomycotina</taxon>
        <taxon>Dothideomycetes</taxon>
        <taxon>Dothideomycetes incertae sedis</taxon>
        <taxon>Botryosphaeriales</taxon>
        <taxon>Botryosphaeriaceae</taxon>
        <taxon>Neofusicoccum</taxon>
    </lineage>
</organism>
<dbReference type="Proteomes" id="UP001521116">
    <property type="component" value="Unassembled WGS sequence"/>
</dbReference>
<dbReference type="Gene3D" id="3.40.50.12670">
    <property type="match status" value="1"/>
</dbReference>
<dbReference type="Pfam" id="PF00450">
    <property type="entry name" value="Peptidase_S10"/>
    <property type="match status" value="2"/>
</dbReference>
<comment type="similarity">
    <text evidence="1">Belongs to the peptidase S10 family.</text>
</comment>
<reference evidence="7 8" key="1">
    <citation type="submission" date="2024-02" db="EMBL/GenBank/DDBJ databases">
        <title>De novo assembly and annotation of 12 fungi associated with fruit tree decline syndrome in Ontario, Canada.</title>
        <authorList>
            <person name="Sulman M."/>
            <person name="Ellouze W."/>
            <person name="Ilyukhin E."/>
        </authorList>
    </citation>
    <scope>NUCLEOTIDE SEQUENCE [LARGE SCALE GENOMIC DNA]</scope>
    <source>
        <strain evidence="7 8">M1-105</strain>
    </source>
</reference>
<protein>
    <recommendedName>
        <fullName evidence="9">Serine carboxypeptidase</fullName>
    </recommendedName>
</protein>
<dbReference type="InterPro" id="IPR001563">
    <property type="entry name" value="Peptidase_S10"/>
</dbReference>
<keyword evidence="5" id="KW-0325">Glycoprotein</keyword>
<name>A0ABR3SN86_9PEZI</name>
<evidence type="ECO:0000256" key="1">
    <source>
        <dbReference type="ARBA" id="ARBA00009431"/>
    </source>
</evidence>
<dbReference type="InterPro" id="IPR029058">
    <property type="entry name" value="AB_hydrolase_fold"/>
</dbReference>
<gene>
    <name evidence="7" type="ORF">SLS56_007384</name>
</gene>
<dbReference type="SUPFAM" id="SSF159245">
    <property type="entry name" value="AttH-like"/>
    <property type="match status" value="1"/>
</dbReference>
<evidence type="ECO:0000313" key="7">
    <source>
        <dbReference type="EMBL" id="KAL1625490.1"/>
    </source>
</evidence>
<dbReference type="PANTHER" id="PTHR11802:SF432">
    <property type="entry name" value="Y, PUTATIVE-RELATED"/>
    <property type="match status" value="1"/>
</dbReference>
<dbReference type="PANTHER" id="PTHR11802">
    <property type="entry name" value="SERINE PROTEASE FAMILY S10 SERINE CARBOXYPEPTIDASE"/>
    <property type="match status" value="1"/>
</dbReference>
<evidence type="ECO:0000256" key="6">
    <source>
        <dbReference type="SAM" id="SignalP"/>
    </source>
</evidence>
<keyword evidence="8" id="KW-1185">Reference proteome</keyword>
<evidence type="ECO:0000256" key="4">
    <source>
        <dbReference type="ARBA" id="ARBA00022801"/>
    </source>
</evidence>
<feature type="chain" id="PRO_5045795585" description="Serine carboxypeptidase" evidence="6">
    <location>
        <begin position="16"/>
        <end position="675"/>
    </location>
</feature>
<keyword evidence="2" id="KW-0121">Carboxypeptidase</keyword>
<dbReference type="Gene3D" id="2.40.370.10">
    <property type="entry name" value="AttH-like domain"/>
    <property type="match status" value="1"/>
</dbReference>
<evidence type="ECO:0000256" key="2">
    <source>
        <dbReference type="ARBA" id="ARBA00022645"/>
    </source>
</evidence>
<dbReference type="PRINTS" id="PR00724">
    <property type="entry name" value="CRBOXYPTASEC"/>
</dbReference>
<evidence type="ECO:0000256" key="3">
    <source>
        <dbReference type="ARBA" id="ARBA00022670"/>
    </source>
</evidence>
<accession>A0ABR3SN86</accession>
<evidence type="ECO:0000256" key="5">
    <source>
        <dbReference type="ARBA" id="ARBA00023180"/>
    </source>
</evidence>